<dbReference type="RefSeq" id="WP_004404100.1">
    <property type="nucleotide sequence ID" value="NZ_LK391965.1"/>
</dbReference>
<organism evidence="2 3">
    <name type="scientific">Vibrio nigripulchritudo SOn1</name>
    <dbReference type="NCBI Taxonomy" id="1238450"/>
    <lineage>
        <taxon>Bacteria</taxon>
        <taxon>Pseudomonadati</taxon>
        <taxon>Pseudomonadota</taxon>
        <taxon>Gammaproteobacteria</taxon>
        <taxon>Vibrionales</taxon>
        <taxon>Vibrionaceae</taxon>
        <taxon>Vibrio</taxon>
    </lineage>
</organism>
<protein>
    <recommendedName>
        <fullName evidence="1">DUF4274 domain-containing protein</fullName>
    </recommendedName>
</protein>
<dbReference type="InterPro" id="IPR025369">
    <property type="entry name" value="DUF4274"/>
</dbReference>
<dbReference type="GeneID" id="97545035"/>
<reference evidence="2 3" key="1">
    <citation type="journal article" date="2013" name="ISME J.">
        <title>Comparative genomics of pathogenic lineages of Vibrio nigripulchritudo identifies virulence-associated traits.</title>
        <authorList>
            <person name="Goudenege D."/>
            <person name="Labreuche Y."/>
            <person name="Krin E."/>
            <person name="Ansquer D."/>
            <person name="Mangenot S."/>
            <person name="Calteau A."/>
            <person name="Medigue C."/>
            <person name="Mazel D."/>
            <person name="Polz M.F."/>
            <person name="Le Roux F."/>
        </authorList>
    </citation>
    <scope>NUCLEOTIDE SEQUENCE [LARGE SCALE GENOMIC DNA]</scope>
    <source>
        <strain evidence="2 3">SOn1</strain>
    </source>
</reference>
<gene>
    <name evidence="2" type="ORF">VIBNISOn1_30249</name>
</gene>
<sequence length="180" mass="20630">MAKRLSKEEKYRASVCFECGCIPTKKKLEEILIEKGEELEILKYVTDQFGIEVGEAITVEGLASKEEIHYAAANYNWDDGNFDVLNAFLDHPKCDAGTANMLYWKGSGFHAAKFSSSKQEKHFYEKLLSKFKERGFATYQIAFDPYDELFVPSLDECLEQGYEIPGYLFCQYSTMKVDTD</sequence>
<dbReference type="AlphaFoldDB" id="A0AAV2VS27"/>
<accession>A0AAV2VS27</accession>
<dbReference type="Proteomes" id="UP000018211">
    <property type="component" value="Unassembled WGS sequence"/>
</dbReference>
<comment type="caution">
    <text evidence="2">The sequence shown here is derived from an EMBL/GenBank/DDBJ whole genome shotgun (WGS) entry which is preliminary data.</text>
</comment>
<dbReference type="Pfam" id="PF14096">
    <property type="entry name" value="DUF4274"/>
    <property type="match status" value="1"/>
</dbReference>
<evidence type="ECO:0000313" key="3">
    <source>
        <dbReference type="Proteomes" id="UP000018211"/>
    </source>
</evidence>
<proteinExistence type="predicted"/>
<feature type="domain" description="DUF4274" evidence="1">
    <location>
        <begin position="64"/>
        <end position="118"/>
    </location>
</feature>
<evidence type="ECO:0000313" key="2">
    <source>
        <dbReference type="EMBL" id="CCO47550.1"/>
    </source>
</evidence>
<name>A0AAV2VS27_9VIBR</name>
<evidence type="ECO:0000259" key="1">
    <source>
        <dbReference type="Pfam" id="PF14096"/>
    </source>
</evidence>
<dbReference type="EMBL" id="CAOF01000120">
    <property type="protein sequence ID" value="CCO47550.1"/>
    <property type="molecule type" value="Genomic_DNA"/>
</dbReference>